<evidence type="ECO:0000259" key="3">
    <source>
        <dbReference type="Pfam" id="PF02517"/>
    </source>
</evidence>
<dbReference type="Proteomes" id="UP000323128">
    <property type="component" value="Chromosome"/>
</dbReference>
<dbReference type="InterPro" id="IPR052710">
    <property type="entry name" value="CAAX_protease"/>
</dbReference>
<dbReference type="EMBL" id="CP030010">
    <property type="protein sequence ID" value="ASW49437.2"/>
    <property type="molecule type" value="Genomic_DNA"/>
</dbReference>
<dbReference type="Pfam" id="PF02517">
    <property type="entry name" value="Rce1-like"/>
    <property type="match status" value="1"/>
</dbReference>
<reference evidence="4" key="1">
    <citation type="journal article" date="2021" name="Front. Microbiol.">
        <title>Comparative Virulence and Genomic Analysis of Streptococcus suis Isolates.</title>
        <authorList>
            <person name="Nicholson T.L."/>
            <person name="Waack U."/>
            <person name="Anderson T.K."/>
            <person name="Bayles D.O."/>
            <person name="Zaia S.R."/>
            <person name="Goertz I."/>
            <person name="Eppinger M."/>
            <person name="Hau S.J."/>
            <person name="Brockmeier S.L."/>
            <person name="Shore S.M."/>
        </authorList>
    </citation>
    <scope>NUCLEOTIDE SEQUENCE</scope>
    <source>
        <strain evidence="4">SRD478</strain>
    </source>
</reference>
<gene>
    <name evidence="4" type="ORF">A7J08_03780</name>
</gene>
<dbReference type="InterPro" id="IPR003675">
    <property type="entry name" value="Rce1/LyrA-like_dom"/>
</dbReference>
<evidence type="ECO:0000256" key="2">
    <source>
        <dbReference type="SAM" id="Phobius"/>
    </source>
</evidence>
<comment type="similarity">
    <text evidence="1">Belongs to the UPF0177 family.</text>
</comment>
<proteinExistence type="inferred from homology"/>
<dbReference type="GO" id="GO:0080120">
    <property type="term" value="P:CAAX-box protein maturation"/>
    <property type="evidence" value="ECO:0007669"/>
    <property type="project" value="UniProtKB-ARBA"/>
</dbReference>
<sequence length="39" mass="4065">MQSALISPTLNSPFTVQAIPETVIAAVVDANLVLLISNL</sequence>
<protein>
    <recommendedName>
        <fullName evidence="3">CAAX prenyl protease 2/Lysostaphin resistance protein A-like domain-containing protein</fullName>
    </recommendedName>
</protein>
<evidence type="ECO:0000256" key="1">
    <source>
        <dbReference type="ARBA" id="ARBA00009067"/>
    </source>
</evidence>
<dbReference type="PANTHER" id="PTHR36435:SF1">
    <property type="entry name" value="CAAX AMINO TERMINAL PROTEASE FAMILY PROTEIN"/>
    <property type="match status" value="1"/>
</dbReference>
<evidence type="ECO:0000313" key="4">
    <source>
        <dbReference type="EMBL" id="ASW49437.2"/>
    </source>
</evidence>
<accession>A0A3Q8BYC2</accession>
<dbReference type="AlphaFoldDB" id="A0A3Q8BYC2"/>
<dbReference type="GO" id="GO:0004175">
    <property type="term" value="F:endopeptidase activity"/>
    <property type="evidence" value="ECO:0007669"/>
    <property type="project" value="UniProtKB-ARBA"/>
</dbReference>
<keyword evidence="2" id="KW-1133">Transmembrane helix</keyword>
<keyword evidence="2" id="KW-0472">Membrane</keyword>
<keyword evidence="2" id="KW-0812">Transmembrane</keyword>
<dbReference type="RefSeq" id="WP_148115698.1">
    <property type="nucleotide sequence ID" value="NZ_AP023391.1"/>
</dbReference>
<name>A0A3Q8BYC2_STRSU</name>
<organism evidence="4">
    <name type="scientific">Streptococcus suis</name>
    <dbReference type="NCBI Taxonomy" id="1307"/>
    <lineage>
        <taxon>Bacteria</taxon>
        <taxon>Bacillati</taxon>
        <taxon>Bacillota</taxon>
        <taxon>Bacilli</taxon>
        <taxon>Lactobacillales</taxon>
        <taxon>Streptococcaceae</taxon>
        <taxon>Streptococcus</taxon>
    </lineage>
</organism>
<feature type="transmembrane region" description="Helical" evidence="2">
    <location>
        <begin position="18"/>
        <end position="39"/>
    </location>
</feature>
<dbReference type="GO" id="GO:0006508">
    <property type="term" value="P:proteolysis"/>
    <property type="evidence" value="ECO:0007669"/>
    <property type="project" value="UniProtKB-KW"/>
</dbReference>
<dbReference type="PANTHER" id="PTHR36435">
    <property type="entry name" value="SLR1288 PROTEIN"/>
    <property type="match status" value="1"/>
</dbReference>